<evidence type="ECO:0008006" key="3">
    <source>
        <dbReference type="Google" id="ProtNLM"/>
    </source>
</evidence>
<evidence type="ECO:0000313" key="1">
    <source>
        <dbReference type="EMBL" id="MBB3157043.1"/>
    </source>
</evidence>
<dbReference type="AlphaFoldDB" id="A0A7W5GEZ3"/>
<dbReference type="Pfam" id="PF13196">
    <property type="entry name" value="DUF4012"/>
    <property type="match status" value="1"/>
</dbReference>
<dbReference type="RefSeq" id="WP_183418522.1">
    <property type="nucleotide sequence ID" value="NZ_JACHXY010000001.1"/>
</dbReference>
<accession>A0A7W5GEZ3</accession>
<evidence type="ECO:0000313" key="2">
    <source>
        <dbReference type="Proteomes" id="UP000543579"/>
    </source>
</evidence>
<organism evidence="1 2">
    <name type="scientific">Microbacterium proteolyticum</name>
    <dbReference type="NCBI Taxonomy" id="1572644"/>
    <lineage>
        <taxon>Bacteria</taxon>
        <taxon>Bacillati</taxon>
        <taxon>Actinomycetota</taxon>
        <taxon>Actinomycetes</taxon>
        <taxon>Micrococcales</taxon>
        <taxon>Microbacteriaceae</taxon>
        <taxon>Microbacterium</taxon>
    </lineage>
</organism>
<name>A0A7W5GEZ3_9MICO</name>
<reference evidence="1 2" key="1">
    <citation type="submission" date="2020-08" db="EMBL/GenBank/DDBJ databases">
        <title>Genomic Encyclopedia of Type Strains, Phase III (KMG-III): the genomes of soil and plant-associated and newly described type strains.</title>
        <authorList>
            <person name="Whitman W."/>
        </authorList>
    </citation>
    <scope>NUCLEOTIDE SEQUENCE [LARGE SCALE GENOMIC DNA]</scope>
    <source>
        <strain evidence="1 2">CECT 8356</strain>
    </source>
</reference>
<dbReference type="Proteomes" id="UP000543579">
    <property type="component" value="Unassembled WGS sequence"/>
</dbReference>
<comment type="caution">
    <text evidence="1">The sequence shown here is derived from an EMBL/GenBank/DDBJ whole genome shotgun (WGS) entry which is preliminary data.</text>
</comment>
<sequence>MIDTPRSKSTPVVRRAFAGAVCLIAVAGLALTAWIGVRAVLAQTHLLQARAAVSAATGALDDPAAAAAVFASIGDDTSAARELTGDPGWRLAEALPWIGPQLSAVSDTAGAIDSAVRALEPLAAASAGLSVDVIRPVDGAVDVATIAAIAPAATAAASGLRESADRLSAIDKGPLLGRVADGVSQAGELLDTAAGAADALQRAARLVPAMLGADGPRSTLVLFQNNAEWRSLGGVVGAVAQLDTVDGRMTLVAQASSADVGDLSAEPVAELAADVRSIYDTRPARYLQNTTQVPDFTVGAPLAREMWRRVHGTDVDAVVALDPVTLSYLLRATGPVRLASGDDLTADNAVRLLLDETYRRYPDPRQQDAFFQSAAAAVFQALADGRVNPVALVDAVGQAGRERRLLVWSADATEQAVLDGSTLQGALPASDGTRTTFGVYLNDGTGSKMDYYLHPLVETAWCGADLASVHVELRSDAPDPASLPAYVTGGGEYGVPVGDALTGVYVYLPPGAQLLERRTTGEDGATGFAGGVHDGREVVKWSVRLAPGETSQLDLLVRLTATAELDAVATPTRDGSELPRGGECRFPG</sequence>
<dbReference type="EMBL" id="JACHXY010000001">
    <property type="protein sequence ID" value="MBB3157043.1"/>
    <property type="molecule type" value="Genomic_DNA"/>
</dbReference>
<dbReference type="InterPro" id="IPR025101">
    <property type="entry name" value="DUF4012"/>
</dbReference>
<gene>
    <name evidence="1" type="ORF">FHS07_000727</name>
</gene>
<protein>
    <recommendedName>
        <fullName evidence="3">DUF4012 domain-containing protein</fullName>
    </recommendedName>
</protein>
<proteinExistence type="predicted"/>